<evidence type="ECO:0000313" key="1">
    <source>
        <dbReference type="EMBL" id="CAG8476813.1"/>
    </source>
</evidence>
<protein>
    <submittedName>
        <fullName evidence="1">7327_t:CDS:1</fullName>
    </submittedName>
</protein>
<comment type="caution">
    <text evidence="1">The sequence shown here is derived from an EMBL/GenBank/DDBJ whole genome shotgun (WGS) entry which is preliminary data.</text>
</comment>
<sequence length="223" mass="26250">MSIEYQNQTNEFQQSSIENVNTLFVPSSQLITSPMEDPYTFGGENYFNQDFCYYYYNNQLTPESTFEQSLTDTYNENGDNEELYINEQENSILTWSPELEIQNHYYIDDFPYLYNNIAGNNPDSFNSFVGQSCEDSITTLGENLLLTQPLSEITQNIIENQQHFHPYDWCDFSSVTSQDMQQQYMMENNISSKFAERYVNNNNQCISSENYYTPWTDFQLLEA</sequence>
<dbReference type="Proteomes" id="UP000789375">
    <property type="component" value="Unassembled WGS sequence"/>
</dbReference>
<dbReference type="EMBL" id="CAJVPP010000380">
    <property type="protein sequence ID" value="CAG8476813.1"/>
    <property type="molecule type" value="Genomic_DNA"/>
</dbReference>
<organism evidence="1 2">
    <name type="scientific">Funneliformis mosseae</name>
    <name type="common">Endomycorrhizal fungus</name>
    <name type="synonym">Glomus mosseae</name>
    <dbReference type="NCBI Taxonomy" id="27381"/>
    <lineage>
        <taxon>Eukaryota</taxon>
        <taxon>Fungi</taxon>
        <taxon>Fungi incertae sedis</taxon>
        <taxon>Mucoromycota</taxon>
        <taxon>Glomeromycotina</taxon>
        <taxon>Glomeromycetes</taxon>
        <taxon>Glomerales</taxon>
        <taxon>Glomeraceae</taxon>
        <taxon>Funneliformis</taxon>
    </lineage>
</organism>
<name>A0A9N8W4D4_FUNMO</name>
<accession>A0A9N8W4D4</accession>
<keyword evidence="2" id="KW-1185">Reference proteome</keyword>
<reference evidence="1" key="1">
    <citation type="submission" date="2021-06" db="EMBL/GenBank/DDBJ databases">
        <authorList>
            <person name="Kallberg Y."/>
            <person name="Tangrot J."/>
            <person name="Rosling A."/>
        </authorList>
    </citation>
    <scope>NUCLEOTIDE SEQUENCE</scope>
    <source>
        <strain evidence="1">87-6 pot B 2015</strain>
    </source>
</reference>
<evidence type="ECO:0000313" key="2">
    <source>
        <dbReference type="Proteomes" id="UP000789375"/>
    </source>
</evidence>
<proteinExistence type="predicted"/>
<gene>
    <name evidence="1" type="ORF">FMOSSE_LOCUS2800</name>
</gene>
<dbReference type="AlphaFoldDB" id="A0A9N8W4D4"/>